<reference evidence="10" key="1">
    <citation type="journal article" date="2019" name="Int. J. Syst. Evol. Microbiol.">
        <title>The Global Catalogue of Microorganisms (GCM) 10K type strain sequencing project: providing services to taxonomists for standard genome sequencing and annotation.</title>
        <authorList>
            <consortium name="The Broad Institute Genomics Platform"/>
            <consortium name="The Broad Institute Genome Sequencing Center for Infectious Disease"/>
            <person name="Wu L."/>
            <person name="Ma J."/>
        </authorList>
    </citation>
    <scope>NUCLEOTIDE SEQUENCE [LARGE SCALE GENOMIC DNA]</scope>
    <source>
        <strain evidence="10">NBRC 110107</strain>
    </source>
</reference>
<comment type="subcellular location">
    <subcellularLocation>
        <location evidence="1">Cell membrane</location>
        <topology evidence="1">Single-pass membrane protein</topology>
    </subcellularLocation>
    <subcellularLocation>
        <location evidence="7">Cell membrane</location>
        <topology evidence="7">Single-pass type II membrane protein</topology>
    </subcellularLocation>
</comment>
<evidence type="ECO:0000256" key="7">
    <source>
        <dbReference type="RuleBase" id="RU003879"/>
    </source>
</evidence>
<evidence type="ECO:0000256" key="6">
    <source>
        <dbReference type="ARBA" id="ARBA00023136"/>
    </source>
</evidence>
<dbReference type="Proteomes" id="UP001156921">
    <property type="component" value="Unassembled WGS sequence"/>
</dbReference>
<proteinExistence type="inferred from homology"/>
<dbReference type="PANTHER" id="PTHR30558:SF7">
    <property type="entry name" value="TOL-PAL SYSTEM PROTEIN TOLR"/>
    <property type="match status" value="1"/>
</dbReference>
<keyword evidence="6 8" id="KW-0472">Membrane</keyword>
<comment type="caution">
    <text evidence="9">The sequence shown here is derived from an EMBL/GenBank/DDBJ whole genome shotgun (WGS) entry which is preliminary data.</text>
</comment>
<dbReference type="EMBL" id="BSOY01000071">
    <property type="protein sequence ID" value="GLS02452.1"/>
    <property type="molecule type" value="Genomic_DNA"/>
</dbReference>
<feature type="transmembrane region" description="Helical" evidence="8">
    <location>
        <begin position="26"/>
        <end position="49"/>
    </location>
</feature>
<evidence type="ECO:0000256" key="1">
    <source>
        <dbReference type="ARBA" id="ARBA00004162"/>
    </source>
</evidence>
<evidence type="ECO:0000256" key="4">
    <source>
        <dbReference type="ARBA" id="ARBA00022692"/>
    </source>
</evidence>
<dbReference type="InterPro" id="IPR003400">
    <property type="entry name" value="ExbD"/>
</dbReference>
<keyword evidence="7" id="KW-0813">Transport</keyword>
<name>A0ABQ6BQF4_9CAUL</name>
<gene>
    <name evidence="9" type="primary">tolR</name>
    <name evidence="9" type="ORF">GCM10007859_24760</name>
</gene>
<keyword evidence="3" id="KW-1003">Cell membrane</keyword>
<dbReference type="Pfam" id="PF02472">
    <property type="entry name" value="ExbD"/>
    <property type="match status" value="1"/>
</dbReference>
<dbReference type="Gene3D" id="3.30.420.270">
    <property type="match status" value="1"/>
</dbReference>
<evidence type="ECO:0000313" key="9">
    <source>
        <dbReference type="EMBL" id="GLS02452.1"/>
    </source>
</evidence>
<comment type="similarity">
    <text evidence="2 7">Belongs to the ExbD/TolR family.</text>
</comment>
<evidence type="ECO:0000256" key="8">
    <source>
        <dbReference type="SAM" id="Phobius"/>
    </source>
</evidence>
<organism evidence="9 10">
    <name type="scientific">Brevundimonas denitrificans</name>
    <dbReference type="NCBI Taxonomy" id="1443434"/>
    <lineage>
        <taxon>Bacteria</taxon>
        <taxon>Pseudomonadati</taxon>
        <taxon>Pseudomonadota</taxon>
        <taxon>Alphaproteobacteria</taxon>
        <taxon>Caulobacterales</taxon>
        <taxon>Caulobacteraceae</taxon>
        <taxon>Brevundimonas</taxon>
    </lineage>
</organism>
<keyword evidence="10" id="KW-1185">Reference proteome</keyword>
<sequence length="155" mass="16072">MALAGGGGGGHVRGRRRPRKRPLSEINVTPLVDVMLVLLIIFMISAPLLNVAVPVELPKTDASAVDASDDPVVISIKRDGAIYVGEGEVSFDRLVLTVAEAAGPDGREKAVSVRGDGRAPYQAVARVMARLSSAGFTKLNLITDTAGGAPTDVEG</sequence>
<evidence type="ECO:0000256" key="3">
    <source>
        <dbReference type="ARBA" id="ARBA00022475"/>
    </source>
</evidence>
<evidence type="ECO:0000256" key="2">
    <source>
        <dbReference type="ARBA" id="ARBA00005811"/>
    </source>
</evidence>
<keyword evidence="5 8" id="KW-1133">Transmembrane helix</keyword>
<keyword evidence="4 7" id="KW-0812">Transmembrane</keyword>
<dbReference type="RefSeq" id="WP_284223329.1">
    <property type="nucleotide sequence ID" value="NZ_BSOY01000071.1"/>
</dbReference>
<evidence type="ECO:0000313" key="10">
    <source>
        <dbReference type="Proteomes" id="UP001156921"/>
    </source>
</evidence>
<protein>
    <submittedName>
        <fullName evidence="9">Biopolymer transporter ExbD</fullName>
    </submittedName>
</protein>
<keyword evidence="7" id="KW-0653">Protein transport</keyword>
<dbReference type="PANTHER" id="PTHR30558">
    <property type="entry name" value="EXBD MEMBRANE COMPONENT OF PMF-DRIVEN MACROMOLECULE IMPORT SYSTEM"/>
    <property type="match status" value="1"/>
</dbReference>
<evidence type="ECO:0000256" key="5">
    <source>
        <dbReference type="ARBA" id="ARBA00022989"/>
    </source>
</evidence>
<accession>A0ABQ6BQF4</accession>